<evidence type="ECO:0000256" key="2">
    <source>
        <dbReference type="ARBA" id="ARBA00009765"/>
    </source>
</evidence>
<evidence type="ECO:0000256" key="3">
    <source>
        <dbReference type="ARBA" id="ARBA00022448"/>
    </source>
</evidence>
<dbReference type="GO" id="GO:0005886">
    <property type="term" value="C:plasma membrane"/>
    <property type="evidence" value="ECO:0007669"/>
    <property type="project" value="UniProtKB-SubCell"/>
</dbReference>
<accession>A0AAD5XYK7</accession>
<dbReference type="Gene3D" id="1.20.58.340">
    <property type="entry name" value="Magnesium transport protein CorA, transmembrane region"/>
    <property type="match status" value="2"/>
</dbReference>
<dbReference type="GO" id="GO:0050897">
    <property type="term" value="F:cobalt ion binding"/>
    <property type="evidence" value="ECO:0007669"/>
    <property type="project" value="TreeGrafter"/>
</dbReference>
<keyword evidence="9 12" id="KW-0472">Membrane</keyword>
<keyword evidence="6" id="KW-0460">Magnesium</keyword>
<comment type="catalytic activity">
    <reaction evidence="10">
        <text>Mg(2+)(in) = Mg(2+)(out)</text>
        <dbReference type="Rhea" id="RHEA:29827"/>
        <dbReference type="ChEBI" id="CHEBI:18420"/>
    </reaction>
</comment>
<dbReference type="GO" id="GO:0000287">
    <property type="term" value="F:magnesium ion binding"/>
    <property type="evidence" value="ECO:0007669"/>
    <property type="project" value="TreeGrafter"/>
</dbReference>
<dbReference type="GO" id="GO:0015095">
    <property type="term" value="F:magnesium ion transmembrane transporter activity"/>
    <property type="evidence" value="ECO:0007669"/>
    <property type="project" value="TreeGrafter"/>
</dbReference>
<dbReference type="Pfam" id="PF01544">
    <property type="entry name" value="CorA"/>
    <property type="match status" value="1"/>
</dbReference>
<evidence type="ECO:0000256" key="9">
    <source>
        <dbReference type="ARBA" id="ARBA00023136"/>
    </source>
</evidence>
<dbReference type="InterPro" id="IPR045861">
    <property type="entry name" value="CorA_cytoplasmic_dom"/>
</dbReference>
<evidence type="ECO:0000256" key="10">
    <source>
        <dbReference type="ARBA" id="ARBA00034269"/>
    </source>
</evidence>
<evidence type="ECO:0000256" key="11">
    <source>
        <dbReference type="ARBA" id="ARBA00045497"/>
    </source>
</evidence>
<comment type="caution">
    <text evidence="13">The sequence shown here is derived from an EMBL/GenBank/DDBJ whole genome shotgun (WGS) entry which is preliminary data.</text>
</comment>
<sequence>MINPIAEVSTTSSNENLTLNEVEDPAKCEVPKHSKFKKAAHKVMRIKRVTKLDRNLLLGNSSGVDLKLPPSYISEIFTLTNISVIDYDQESYKYTALENETLAKFLQKERPAFSKVRWINVQGISFDVIKILGEFYNLHPLALEDIFHIPQRIKCDYYDGQLFVSMILLNLSENFVSENVNAESERGILTPFRRKQSFELPINSSSIDVPGERGLCSTLFGGAQGYLKQLGLSSKQLELFRRPECQVEQCSFFVLNNGVIISIFQNESEQITESLKKRLKPLANINSHPPTSNNAKKVEYPKSLLRKSSDVSILLHSLIDGCVDYNSLLLDFYAKQIDSLQDMVISNPKEIYTKILHLIGKELKMIHRALKPQQSLVAAISERNIDESKNADESLVTISKLAKVYFNDVSDQCIMVNEELQAFETNTKDLIDLTFNSISHSTNESMRTLAVVSVIFLPITFLAGVYGMNFRNFPEIETENGYYYFWVYTALSMD</sequence>
<dbReference type="PANTHER" id="PTHR46494">
    <property type="entry name" value="CORA FAMILY METAL ION TRANSPORTER (EUROFUNG)"/>
    <property type="match status" value="1"/>
</dbReference>
<keyword evidence="4" id="KW-1003">Cell membrane</keyword>
<dbReference type="EMBL" id="JADGJW010000047">
    <property type="protein sequence ID" value="KAJ3225976.1"/>
    <property type="molecule type" value="Genomic_DNA"/>
</dbReference>
<gene>
    <name evidence="13" type="ORF">HK099_005801</name>
</gene>
<feature type="transmembrane region" description="Helical" evidence="12">
    <location>
        <begin position="449"/>
        <end position="468"/>
    </location>
</feature>
<evidence type="ECO:0000256" key="5">
    <source>
        <dbReference type="ARBA" id="ARBA00022692"/>
    </source>
</evidence>
<dbReference type="InterPro" id="IPR045863">
    <property type="entry name" value="CorA_TM1_TM2"/>
</dbReference>
<reference evidence="13" key="1">
    <citation type="submission" date="2020-05" db="EMBL/GenBank/DDBJ databases">
        <title>Phylogenomic resolution of chytrid fungi.</title>
        <authorList>
            <person name="Stajich J.E."/>
            <person name="Amses K."/>
            <person name="Simmons R."/>
            <person name="Seto K."/>
            <person name="Myers J."/>
            <person name="Bonds A."/>
            <person name="Quandt C.A."/>
            <person name="Barry K."/>
            <person name="Liu P."/>
            <person name="Grigoriev I."/>
            <person name="Longcore J.E."/>
            <person name="James T.Y."/>
        </authorList>
    </citation>
    <scope>NUCLEOTIDE SEQUENCE</scope>
    <source>
        <strain evidence="13">JEL0476</strain>
    </source>
</reference>
<dbReference type="Proteomes" id="UP001211065">
    <property type="component" value="Unassembled WGS sequence"/>
</dbReference>
<organism evidence="13 14">
    <name type="scientific">Clydaea vesicula</name>
    <dbReference type="NCBI Taxonomy" id="447962"/>
    <lineage>
        <taxon>Eukaryota</taxon>
        <taxon>Fungi</taxon>
        <taxon>Fungi incertae sedis</taxon>
        <taxon>Chytridiomycota</taxon>
        <taxon>Chytridiomycota incertae sedis</taxon>
        <taxon>Chytridiomycetes</taxon>
        <taxon>Lobulomycetales</taxon>
        <taxon>Lobulomycetaceae</taxon>
        <taxon>Clydaea</taxon>
    </lineage>
</organism>
<keyword evidence="8" id="KW-0406">Ion transport</keyword>
<comment type="function">
    <text evidence="11">Mediates influx of magnesium ions. Alternates between open and closed states. Activated by low cytoplasmic Mg(2+) levels. Inactive when cytoplasmic Mg(2+) levels are high.</text>
</comment>
<dbReference type="SUPFAM" id="SSF143865">
    <property type="entry name" value="CorA soluble domain-like"/>
    <property type="match status" value="1"/>
</dbReference>
<dbReference type="InterPro" id="IPR002523">
    <property type="entry name" value="MgTranspt_CorA/ZnTranspt_ZntB"/>
</dbReference>
<dbReference type="FunFam" id="1.20.58.340:FF:000004">
    <property type="entry name" value="Magnesium transport protein CorA"/>
    <property type="match status" value="1"/>
</dbReference>
<proteinExistence type="inferred from homology"/>
<dbReference type="Gene3D" id="3.30.460.20">
    <property type="entry name" value="CorA soluble domain-like"/>
    <property type="match status" value="1"/>
</dbReference>
<evidence type="ECO:0000313" key="13">
    <source>
        <dbReference type="EMBL" id="KAJ3225976.1"/>
    </source>
</evidence>
<name>A0AAD5XYK7_9FUNG</name>
<evidence type="ECO:0000256" key="1">
    <source>
        <dbReference type="ARBA" id="ARBA00004651"/>
    </source>
</evidence>
<evidence type="ECO:0000256" key="12">
    <source>
        <dbReference type="SAM" id="Phobius"/>
    </source>
</evidence>
<dbReference type="GO" id="GO:0015087">
    <property type="term" value="F:cobalt ion transmembrane transporter activity"/>
    <property type="evidence" value="ECO:0007669"/>
    <property type="project" value="TreeGrafter"/>
</dbReference>
<evidence type="ECO:0000313" key="14">
    <source>
        <dbReference type="Proteomes" id="UP001211065"/>
    </source>
</evidence>
<evidence type="ECO:0000256" key="4">
    <source>
        <dbReference type="ARBA" id="ARBA00022475"/>
    </source>
</evidence>
<comment type="similarity">
    <text evidence="2">Belongs to the CorA metal ion transporter (MIT) (TC 1.A.35) family.</text>
</comment>
<protein>
    <submittedName>
        <fullName evidence="13">Uncharacterized protein</fullName>
    </submittedName>
</protein>
<keyword evidence="3" id="KW-0813">Transport</keyword>
<evidence type="ECO:0000256" key="8">
    <source>
        <dbReference type="ARBA" id="ARBA00023065"/>
    </source>
</evidence>
<dbReference type="PANTHER" id="PTHR46494:SF1">
    <property type="entry name" value="CORA FAMILY METAL ION TRANSPORTER (EUROFUNG)"/>
    <property type="match status" value="1"/>
</dbReference>
<dbReference type="SUPFAM" id="SSF144083">
    <property type="entry name" value="Magnesium transport protein CorA, transmembrane region"/>
    <property type="match status" value="1"/>
</dbReference>
<dbReference type="AlphaFoldDB" id="A0AAD5XYK7"/>
<evidence type="ECO:0000256" key="6">
    <source>
        <dbReference type="ARBA" id="ARBA00022842"/>
    </source>
</evidence>
<keyword evidence="5 12" id="KW-0812">Transmembrane</keyword>
<evidence type="ECO:0000256" key="7">
    <source>
        <dbReference type="ARBA" id="ARBA00022989"/>
    </source>
</evidence>
<keyword evidence="14" id="KW-1185">Reference proteome</keyword>
<keyword evidence="7 12" id="KW-1133">Transmembrane helix</keyword>
<comment type="subcellular location">
    <subcellularLocation>
        <location evidence="1">Cell membrane</location>
        <topology evidence="1">Multi-pass membrane protein</topology>
    </subcellularLocation>
</comment>